<name>A0A0A6PHW8_9GAMM</name>
<dbReference type="Gene3D" id="3.10.450.530">
    <property type="entry name" value="Ribonuclease toxin, BrnT, of type II toxin-antitoxin system"/>
    <property type="match status" value="1"/>
</dbReference>
<protein>
    <recommendedName>
        <fullName evidence="3">BrnT family toxin</fullName>
    </recommendedName>
</protein>
<keyword evidence="2" id="KW-1185">Reference proteome</keyword>
<organism evidence="1 2">
    <name type="scientific">Candidatus Thiomargarita nelsonii</name>
    <dbReference type="NCBI Taxonomy" id="1003181"/>
    <lineage>
        <taxon>Bacteria</taxon>
        <taxon>Pseudomonadati</taxon>
        <taxon>Pseudomonadota</taxon>
        <taxon>Gammaproteobacteria</taxon>
        <taxon>Thiotrichales</taxon>
        <taxon>Thiotrichaceae</taxon>
        <taxon>Thiomargarita</taxon>
    </lineage>
</organism>
<evidence type="ECO:0008006" key="3">
    <source>
        <dbReference type="Google" id="ProtNLM"/>
    </source>
</evidence>
<comment type="caution">
    <text evidence="1">The sequence shown here is derived from an EMBL/GenBank/DDBJ whole genome shotgun (WGS) entry which is preliminary data.</text>
</comment>
<reference evidence="1 2" key="1">
    <citation type="journal article" date="2016" name="Front. Microbiol.">
        <title>Single-Cell (Meta-)Genomics of a Dimorphic Candidatus Thiomargarita nelsonii Reveals Genomic Plasticity.</title>
        <authorList>
            <person name="Flood B.E."/>
            <person name="Fliss P."/>
            <person name="Jones D.S."/>
            <person name="Dick G.J."/>
            <person name="Jain S."/>
            <person name="Kaster A.K."/>
            <person name="Winkel M."/>
            <person name="Mussmann M."/>
            <person name="Bailey J."/>
        </authorList>
    </citation>
    <scope>NUCLEOTIDE SEQUENCE [LARGE SCALE GENOMIC DNA]</scope>
    <source>
        <strain evidence="1">Hydrate Ridge</strain>
    </source>
</reference>
<dbReference type="InterPro" id="IPR038573">
    <property type="entry name" value="BrnT_sf"/>
</dbReference>
<dbReference type="AlphaFoldDB" id="A0A0A6PHW8"/>
<dbReference type="EMBL" id="JSZA02000122">
    <property type="protein sequence ID" value="KHD10283.1"/>
    <property type="molecule type" value="Genomic_DNA"/>
</dbReference>
<gene>
    <name evidence="1" type="ORF">PN36_23950</name>
</gene>
<evidence type="ECO:0000313" key="1">
    <source>
        <dbReference type="EMBL" id="KHD10283.1"/>
    </source>
</evidence>
<dbReference type="InterPro" id="IPR007460">
    <property type="entry name" value="BrnT_toxin"/>
</dbReference>
<dbReference type="Pfam" id="PF04365">
    <property type="entry name" value="BrnT_toxin"/>
    <property type="match status" value="1"/>
</dbReference>
<evidence type="ECO:0000313" key="2">
    <source>
        <dbReference type="Proteomes" id="UP000030428"/>
    </source>
</evidence>
<sequence length="94" mass="10913">MRYNFEWDPEKAKRNIRKHKVTFERATTIFRDPNAISTFDEDHSENEERWITIGLDGSGVLLIVSHTAKAIDQSGYQIRVISARKATKSEAKQY</sequence>
<dbReference type="Proteomes" id="UP000030428">
    <property type="component" value="Unassembled WGS sequence"/>
</dbReference>
<accession>A0A0A6PHW8</accession>
<proteinExistence type="predicted"/>